<organism evidence="2 3">
    <name type="scientific">Micromonas commoda (strain RCC299 / NOUM17 / CCMP2709)</name>
    <name type="common">Picoplanktonic green alga</name>
    <dbReference type="NCBI Taxonomy" id="296587"/>
    <lineage>
        <taxon>Eukaryota</taxon>
        <taxon>Viridiplantae</taxon>
        <taxon>Chlorophyta</taxon>
        <taxon>Mamiellophyceae</taxon>
        <taxon>Mamiellales</taxon>
        <taxon>Mamiellaceae</taxon>
        <taxon>Micromonas</taxon>
    </lineage>
</organism>
<feature type="compositionally biased region" description="Basic and acidic residues" evidence="1">
    <location>
        <begin position="354"/>
        <end position="371"/>
    </location>
</feature>
<dbReference type="AlphaFoldDB" id="C1FIP3"/>
<evidence type="ECO:0000313" key="2">
    <source>
        <dbReference type="EMBL" id="ACO70208.1"/>
    </source>
</evidence>
<evidence type="ECO:0000256" key="1">
    <source>
        <dbReference type="SAM" id="MobiDB-lite"/>
    </source>
</evidence>
<dbReference type="SUPFAM" id="SSF57850">
    <property type="entry name" value="RING/U-box"/>
    <property type="match status" value="1"/>
</dbReference>
<dbReference type="EMBL" id="CP001577">
    <property type="protein sequence ID" value="ACO70208.1"/>
    <property type="molecule type" value="Genomic_DNA"/>
</dbReference>
<feature type="compositionally biased region" description="Polar residues" evidence="1">
    <location>
        <begin position="321"/>
        <end position="332"/>
    </location>
</feature>
<dbReference type="OMA" id="ANAQTHA"/>
<evidence type="ECO:0000313" key="3">
    <source>
        <dbReference type="Proteomes" id="UP000002009"/>
    </source>
</evidence>
<dbReference type="CDD" id="cd16448">
    <property type="entry name" value="RING-H2"/>
    <property type="match status" value="1"/>
</dbReference>
<dbReference type="KEGG" id="mis:MICPUN_63274"/>
<feature type="compositionally biased region" description="Low complexity" evidence="1">
    <location>
        <begin position="218"/>
        <end position="229"/>
    </location>
</feature>
<sequence>MVEGTPAATRPARGADGDDETAPSTSATPLASAMRTPLVVTKRLSFSATTPMGRTPGSGIKVTGFDELCAVCYSPLDRAEGERDGIGDDGDGVVDDVKRELFTTECNHTYHRCCLVRCREADFTLCCLCKTGRIDGKGLTPEHVRERRALNAQRNAVIGAAARGREAVRARYVRAMVNRPSAGARVVAPLMPPVDEEGSPGTIAAATAAAPASPARSVAASSAPATPARGIPVGRGGYPSPAGRGGNSPHLRRSARSSASFDTAGTAGDDEGTPAVFTTAAEELRARAEASAIAVAAAYSTTSAPTTPARHFGTYEPPSVPNSEMRNSATRNSTHRRLYGRAASAADEEEDEEARGRRTGDGSHADAREGRRAIDLASVAAALGGGDDDCDDDALNSPLNSPSRFSRPFKSAARELAELGESAHAVMRALIANGTASAPATPLAAGWGDSTVGRPAIAAAVAAAEAGGDAEGRAARLVRRLLEDE</sequence>
<feature type="region of interest" description="Disordered" evidence="1">
    <location>
        <begin position="218"/>
        <end position="274"/>
    </location>
</feature>
<gene>
    <name evidence="2" type="ORF">MICPUN_63274</name>
</gene>
<evidence type="ECO:0008006" key="4">
    <source>
        <dbReference type="Google" id="ProtNLM"/>
    </source>
</evidence>
<feature type="region of interest" description="Disordered" evidence="1">
    <location>
        <begin position="1"/>
        <end position="33"/>
    </location>
</feature>
<name>C1FIP3_MICCC</name>
<keyword evidence="3" id="KW-1185">Reference proteome</keyword>
<feature type="compositionally biased region" description="Low complexity" evidence="1">
    <location>
        <begin position="22"/>
        <end position="33"/>
    </location>
</feature>
<protein>
    <recommendedName>
        <fullName evidence="4">RING-type domain-containing protein</fullName>
    </recommendedName>
</protein>
<dbReference type="Proteomes" id="UP000002009">
    <property type="component" value="Chromosome 12"/>
</dbReference>
<reference evidence="2 3" key="1">
    <citation type="journal article" date="2009" name="Science">
        <title>Green evolution and dynamic adaptations revealed by genomes of the marine picoeukaryotes Micromonas.</title>
        <authorList>
            <person name="Worden A.Z."/>
            <person name="Lee J.H."/>
            <person name="Mock T."/>
            <person name="Rouze P."/>
            <person name="Simmons M.P."/>
            <person name="Aerts A.L."/>
            <person name="Allen A.E."/>
            <person name="Cuvelier M.L."/>
            <person name="Derelle E."/>
            <person name="Everett M.V."/>
            <person name="Foulon E."/>
            <person name="Grimwood J."/>
            <person name="Gundlach H."/>
            <person name="Henrissat B."/>
            <person name="Napoli C."/>
            <person name="McDonald S.M."/>
            <person name="Parker M.S."/>
            <person name="Rombauts S."/>
            <person name="Salamov A."/>
            <person name="Von Dassow P."/>
            <person name="Badger J.H."/>
            <person name="Coutinho P.M."/>
            <person name="Demir E."/>
            <person name="Dubchak I."/>
            <person name="Gentemann C."/>
            <person name="Eikrem W."/>
            <person name="Gready J.E."/>
            <person name="John U."/>
            <person name="Lanier W."/>
            <person name="Lindquist E.A."/>
            <person name="Lucas S."/>
            <person name="Mayer K.F."/>
            <person name="Moreau H."/>
            <person name="Not F."/>
            <person name="Otillar R."/>
            <person name="Panaud O."/>
            <person name="Pangilinan J."/>
            <person name="Paulsen I."/>
            <person name="Piegu B."/>
            <person name="Poliakov A."/>
            <person name="Robbens S."/>
            <person name="Schmutz J."/>
            <person name="Toulza E."/>
            <person name="Wyss T."/>
            <person name="Zelensky A."/>
            <person name="Zhou K."/>
            <person name="Armbrust E.V."/>
            <person name="Bhattacharya D."/>
            <person name="Goodenough U.W."/>
            <person name="Van de Peer Y."/>
            <person name="Grigoriev I.V."/>
        </authorList>
    </citation>
    <scope>NUCLEOTIDE SEQUENCE [LARGE SCALE GENOMIC DNA]</scope>
    <source>
        <strain evidence="3">RCC299 / NOUM17</strain>
    </source>
</reference>
<dbReference type="InParanoid" id="C1FIP3"/>
<dbReference type="RefSeq" id="XP_002508950.1">
    <property type="nucleotide sequence ID" value="XM_002508904.1"/>
</dbReference>
<dbReference type="GeneID" id="8247836"/>
<proteinExistence type="predicted"/>
<feature type="region of interest" description="Disordered" evidence="1">
    <location>
        <begin position="302"/>
        <end position="371"/>
    </location>
</feature>
<accession>C1FIP3</accession>